<dbReference type="EMBL" id="JBJKFK010000377">
    <property type="protein sequence ID" value="KAL3317481.1"/>
    <property type="molecule type" value="Genomic_DNA"/>
</dbReference>
<organism evidence="2 3">
    <name type="scientific">Cichlidogyrus casuarinus</name>
    <dbReference type="NCBI Taxonomy" id="1844966"/>
    <lineage>
        <taxon>Eukaryota</taxon>
        <taxon>Metazoa</taxon>
        <taxon>Spiralia</taxon>
        <taxon>Lophotrochozoa</taxon>
        <taxon>Platyhelminthes</taxon>
        <taxon>Monogenea</taxon>
        <taxon>Monopisthocotylea</taxon>
        <taxon>Dactylogyridea</taxon>
        <taxon>Ancyrocephalidae</taxon>
        <taxon>Cichlidogyrus</taxon>
    </lineage>
</organism>
<evidence type="ECO:0000313" key="2">
    <source>
        <dbReference type="EMBL" id="KAL3317481.1"/>
    </source>
</evidence>
<dbReference type="Proteomes" id="UP001626550">
    <property type="component" value="Unassembled WGS sequence"/>
</dbReference>
<sequence length="95" mass="10932">MREITRVWKDDDTDLLTFSKRPLFIETNSFFPSNPIHVISITFNVQFLCLSAIILTLVNNLTVGQAQVRPCRTKHVFDTGIKESHAFCWTHSKGH</sequence>
<keyword evidence="1" id="KW-0812">Transmembrane</keyword>
<comment type="caution">
    <text evidence="2">The sequence shown here is derived from an EMBL/GenBank/DDBJ whole genome shotgun (WGS) entry which is preliminary data.</text>
</comment>
<accession>A0ABD2QGI0</accession>
<keyword evidence="1" id="KW-0472">Membrane</keyword>
<feature type="transmembrane region" description="Helical" evidence="1">
    <location>
        <begin position="36"/>
        <end position="58"/>
    </location>
</feature>
<proteinExistence type="predicted"/>
<protein>
    <submittedName>
        <fullName evidence="2">Uncharacterized protein</fullName>
    </submittedName>
</protein>
<reference evidence="2 3" key="1">
    <citation type="submission" date="2024-11" db="EMBL/GenBank/DDBJ databases">
        <title>Adaptive evolution of stress response genes in parasites aligns with host niche diversity.</title>
        <authorList>
            <person name="Hahn C."/>
            <person name="Resl P."/>
        </authorList>
    </citation>
    <scope>NUCLEOTIDE SEQUENCE [LARGE SCALE GENOMIC DNA]</scope>
    <source>
        <strain evidence="2">EGGRZ-B1_66</strain>
        <tissue evidence="2">Body</tissue>
    </source>
</reference>
<evidence type="ECO:0000256" key="1">
    <source>
        <dbReference type="SAM" id="Phobius"/>
    </source>
</evidence>
<dbReference type="AlphaFoldDB" id="A0ABD2QGI0"/>
<evidence type="ECO:0000313" key="3">
    <source>
        <dbReference type="Proteomes" id="UP001626550"/>
    </source>
</evidence>
<keyword evidence="3" id="KW-1185">Reference proteome</keyword>
<name>A0ABD2QGI0_9PLAT</name>
<gene>
    <name evidence="2" type="ORF">Ciccas_003860</name>
</gene>
<keyword evidence="1" id="KW-1133">Transmembrane helix</keyword>